<evidence type="ECO:0000256" key="2">
    <source>
        <dbReference type="PROSITE-ProRule" id="PRU00169"/>
    </source>
</evidence>
<feature type="domain" description="Response regulatory" evidence="3">
    <location>
        <begin position="2"/>
        <end position="120"/>
    </location>
</feature>
<gene>
    <name evidence="4" type="ORF">VITFI_CDS1142</name>
</gene>
<accession>A0A221KDK7</accession>
<organism evidence="4 5">
    <name type="scientific">Vitreoscilla filiformis</name>
    <dbReference type="NCBI Taxonomy" id="63"/>
    <lineage>
        <taxon>Bacteria</taxon>
        <taxon>Pseudomonadati</taxon>
        <taxon>Pseudomonadota</taxon>
        <taxon>Betaproteobacteria</taxon>
        <taxon>Neisseriales</taxon>
        <taxon>Neisseriaceae</taxon>
        <taxon>Vitreoscilla</taxon>
    </lineage>
</organism>
<dbReference type="AlphaFoldDB" id="A0A221KDK7"/>
<dbReference type="InterPro" id="IPR011006">
    <property type="entry name" value="CheY-like_superfamily"/>
</dbReference>
<dbReference type="EMBL" id="CP022423">
    <property type="protein sequence ID" value="ASM76920.1"/>
    <property type="molecule type" value="Genomic_DNA"/>
</dbReference>
<dbReference type="OrthoDB" id="9801101at2"/>
<dbReference type="PANTHER" id="PTHR44591">
    <property type="entry name" value="STRESS RESPONSE REGULATOR PROTEIN 1"/>
    <property type="match status" value="1"/>
</dbReference>
<name>A0A221KDK7_VITFI</name>
<dbReference type="PROSITE" id="PS50110">
    <property type="entry name" value="RESPONSE_REGULATORY"/>
    <property type="match status" value="1"/>
</dbReference>
<feature type="modified residue" description="4-aspartylphosphate" evidence="2">
    <location>
        <position position="55"/>
    </location>
</feature>
<keyword evidence="5" id="KW-1185">Reference proteome</keyword>
<proteinExistence type="predicted"/>
<dbReference type="KEGG" id="vff:VITFI_CDS1142"/>
<keyword evidence="1 2" id="KW-0597">Phosphoprotein</keyword>
<evidence type="ECO:0000256" key="1">
    <source>
        <dbReference type="ARBA" id="ARBA00022553"/>
    </source>
</evidence>
<evidence type="ECO:0000313" key="4">
    <source>
        <dbReference type="EMBL" id="ASM76920.1"/>
    </source>
</evidence>
<dbReference type="Gene3D" id="3.40.50.2300">
    <property type="match status" value="1"/>
</dbReference>
<dbReference type="InterPro" id="IPR050595">
    <property type="entry name" value="Bact_response_regulator"/>
</dbReference>
<reference evidence="4 5" key="1">
    <citation type="submission" date="2017-07" db="EMBL/GenBank/DDBJ databases">
        <title>Complete Genome Sequence of the cosmetic ferment Vitreoscilla filiformis (ATCC15551).</title>
        <authorList>
            <person name="Contreras S."/>
            <person name="Sagory-Zalkind P."/>
            <person name="Blanquart H."/>
            <person name="Iltis A."/>
            <person name="Morand S.C."/>
        </authorList>
    </citation>
    <scope>NUCLEOTIDE SEQUENCE [LARGE SCALE GENOMIC DNA]</scope>
    <source>
        <strain evidence="4 5">ATCC 15551</strain>
    </source>
</reference>
<dbReference type="Proteomes" id="UP000199729">
    <property type="component" value="Chromosome"/>
</dbReference>
<protein>
    <submittedName>
        <fullName evidence="4">Transcriptional regulator</fullName>
    </submittedName>
</protein>
<dbReference type="Pfam" id="PF00072">
    <property type="entry name" value="Response_reg"/>
    <property type="match status" value="1"/>
</dbReference>
<dbReference type="SUPFAM" id="SSF52172">
    <property type="entry name" value="CheY-like"/>
    <property type="match status" value="1"/>
</dbReference>
<evidence type="ECO:0000313" key="5">
    <source>
        <dbReference type="Proteomes" id="UP000199729"/>
    </source>
</evidence>
<dbReference type="InterPro" id="IPR001789">
    <property type="entry name" value="Sig_transdc_resp-reg_receiver"/>
</dbReference>
<sequence length="123" mass="13540">MRMMIVDDSNMIRSRITRLVQNGMIGQVHVVAQAANGVEALALATRHRPELVTMDLTMPEMDGVECITKLLQMMPKTNILVVSALTDKATAIAALRQGARGFVNKPFSDDELRMALLELMDAT</sequence>
<dbReference type="SMART" id="SM00448">
    <property type="entry name" value="REC"/>
    <property type="match status" value="1"/>
</dbReference>
<dbReference type="PANTHER" id="PTHR44591:SF3">
    <property type="entry name" value="RESPONSE REGULATORY DOMAIN-CONTAINING PROTEIN"/>
    <property type="match status" value="1"/>
</dbReference>
<dbReference type="GO" id="GO:0000160">
    <property type="term" value="P:phosphorelay signal transduction system"/>
    <property type="evidence" value="ECO:0007669"/>
    <property type="project" value="InterPro"/>
</dbReference>
<evidence type="ECO:0000259" key="3">
    <source>
        <dbReference type="PROSITE" id="PS50110"/>
    </source>
</evidence>